<dbReference type="EMBL" id="AP014924">
    <property type="protein sequence ID" value="BAS28230.1"/>
    <property type="molecule type" value="Genomic_DNA"/>
</dbReference>
<dbReference type="Gene3D" id="3.20.20.140">
    <property type="entry name" value="Metal-dependent hydrolases"/>
    <property type="match status" value="1"/>
</dbReference>
<dbReference type="Proteomes" id="UP000065807">
    <property type="component" value="Chromosome"/>
</dbReference>
<dbReference type="STRING" id="1555112.LIP_2389"/>
<dbReference type="InterPro" id="IPR032466">
    <property type="entry name" value="Metal_Hydrolase"/>
</dbReference>
<sequence>MRQEDIHELMIGSIDIHAHGGSEPFERLMLEDELAIDCTRAGMRAVVIKTWYTPSASRNALVQRAVDRWAEEHEMTPVKVFGGVTLNRSVGGLNPEAVKRCLGFPGMKYVWLPMVDSYHHRRVVYDDLSGDGLRIVDEHYRVLPELEEILRICADNDLILASGHYPYEETKAVMEEAKRLGVRRLEVIHPAHIHSKHSLDQMKEVAREGVKLMLSGLGALAFPLHESGPVYAARIVQEVGADNLVYGSDFGQIHNPPHVAANRWMIQMLLAYGVSKEDVRKVFQTTPARHLGLEA</sequence>
<proteinExistence type="predicted"/>
<gene>
    <name evidence="1" type="ORF">LIP_2389</name>
</gene>
<dbReference type="Pfam" id="PF19799">
    <property type="entry name" value="DUF6282"/>
    <property type="match status" value="1"/>
</dbReference>
<evidence type="ECO:0000313" key="2">
    <source>
        <dbReference type="Proteomes" id="UP000065807"/>
    </source>
</evidence>
<dbReference type="AlphaFoldDB" id="A0A0K2SMA0"/>
<dbReference type="SUPFAM" id="SSF51556">
    <property type="entry name" value="Metallo-dependent hydrolases"/>
    <property type="match status" value="1"/>
</dbReference>
<dbReference type="KEGG" id="lpil:LIP_2389"/>
<reference evidence="2" key="1">
    <citation type="submission" date="2015-07" db="EMBL/GenBank/DDBJ databases">
        <title>Complete genome sequence and phylogenetic analysis of Limnochorda pilosa.</title>
        <authorList>
            <person name="Watanabe M."/>
            <person name="Kojima H."/>
            <person name="Fukui M."/>
        </authorList>
    </citation>
    <scope>NUCLEOTIDE SEQUENCE [LARGE SCALE GENOMIC DNA]</scope>
    <source>
        <strain evidence="2">HC45</strain>
    </source>
</reference>
<protein>
    <submittedName>
        <fullName evidence="1">Uncharacterized protein</fullName>
    </submittedName>
</protein>
<name>A0A0K2SMA0_LIMPI</name>
<accession>A0A0K2SMA0</accession>
<organism evidence="1 2">
    <name type="scientific">Limnochorda pilosa</name>
    <dbReference type="NCBI Taxonomy" id="1555112"/>
    <lineage>
        <taxon>Bacteria</taxon>
        <taxon>Bacillati</taxon>
        <taxon>Bacillota</taxon>
        <taxon>Limnochordia</taxon>
        <taxon>Limnochordales</taxon>
        <taxon>Limnochordaceae</taxon>
        <taxon>Limnochorda</taxon>
    </lineage>
</organism>
<dbReference type="InterPro" id="IPR046249">
    <property type="entry name" value="DUF6282"/>
</dbReference>
<evidence type="ECO:0000313" key="1">
    <source>
        <dbReference type="EMBL" id="BAS28230.1"/>
    </source>
</evidence>
<reference evidence="2" key="2">
    <citation type="journal article" date="2016" name="Int. J. Syst. Evol. Microbiol.">
        <title>Complete genome sequence and cell structure of Limnochorda pilosa, a Gram-negative spore-former within the phylum Firmicutes.</title>
        <authorList>
            <person name="Watanabe M."/>
            <person name="Kojima H."/>
            <person name="Fukui M."/>
        </authorList>
    </citation>
    <scope>NUCLEOTIDE SEQUENCE [LARGE SCALE GENOMIC DNA]</scope>
    <source>
        <strain evidence="2">HC45</strain>
    </source>
</reference>
<keyword evidence="2" id="KW-1185">Reference proteome</keyword>